<dbReference type="EMBL" id="ADZX01000557">
    <property type="protein sequence ID" value="EFK96148.1"/>
    <property type="molecule type" value="Genomic_DNA"/>
</dbReference>
<reference evidence="4" key="1">
    <citation type="submission" date="2010-07" db="EMBL/GenBank/DDBJ databases">
        <authorList>
            <consortium name="CONSOLIDER consortium CSD2007-00005"/>
            <person name="Guazzaroni M.-E."/>
            <person name="Richter M."/>
            <person name="Garcia-Salamanca A."/>
            <person name="Yarza P."/>
            <person name="Ferrer M."/>
        </authorList>
    </citation>
    <scope>NUCLEOTIDE SEQUENCE</scope>
</reference>
<dbReference type="InterPro" id="IPR050515">
    <property type="entry name" value="Beta-lactam/transpept"/>
</dbReference>
<dbReference type="InterPro" id="IPR036138">
    <property type="entry name" value="PBP_dimer_sf"/>
</dbReference>
<comment type="subcellular location">
    <subcellularLocation>
        <location evidence="1">Membrane</location>
    </subcellularLocation>
</comment>
<evidence type="ECO:0000313" key="4">
    <source>
        <dbReference type="EMBL" id="EFK96148.1"/>
    </source>
</evidence>
<organism evidence="4">
    <name type="scientific">sediment metagenome</name>
    <dbReference type="NCBI Taxonomy" id="749907"/>
    <lineage>
        <taxon>unclassified sequences</taxon>
        <taxon>metagenomes</taxon>
        <taxon>ecological metagenomes</taxon>
    </lineage>
</organism>
<protein>
    <submittedName>
        <fullName evidence="4">Stage V sporulation protein D</fullName>
    </submittedName>
</protein>
<dbReference type="Gene3D" id="3.40.710.10">
    <property type="entry name" value="DD-peptidase/beta-lactamase superfamily"/>
    <property type="match status" value="1"/>
</dbReference>
<name>D9PJV9_9ZZZZ</name>
<keyword evidence="2" id="KW-0472">Membrane</keyword>
<dbReference type="AlphaFoldDB" id="D9PJV9"/>
<dbReference type="Gene3D" id="3.30.450.330">
    <property type="match status" value="1"/>
</dbReference>
<sequence length="473" mass="50868">MTENSRAYPNGTLASSVIGTVGVDAEGLAGIEFQLNDMLLVNNVKDAYKRDARGHLYLSPSAADEKKKPPHVELTIDRTIQHIAERELSAAIEKARAKSGTAIVLDVTNGDVLAMATFPTFDPNKFGQHSVENWKNRAVIDAYEPGSTFKAMVIAGALDRQVVNPEQVFDCGMGKLVVGKDIVNDAHPHGKLSVADVVKVSSNIGAAKIEAQLGKENVYKLLREFGFGEASGIDIPGEARGILSNPKSWSDIQFVTIAFGQGVSATPLQMALAFGALSNGGELLRPYLIKRVVGPDNVPLYERKKEVRSYPIRAETSNLMRKLLARVVEQGGTGMLAASKEYLVAGKTGTAQKAGPNGGYMNGKYYSSFIGFAPVESPRIVVYVGVDEPKGYYYGGQVAAPVFKNITDDTLHYLSIPAQKGLVIASASVDSANLAEGPMPYQEGFEVSSVDAVLQKKEVVQSEERIKSEISRV</sequence>
<evidence type="ECO:0000256" key="2">
    <source>
        <dbReference type="ARBA" id="ARBA00023136"/>
    </source>
</evidence>
<dbReference type="GO" id="GO:0005886">
    <property type="term" value="C:plasma membrane"/>
    <property type="evidence" value="ECO:0007669"/>
    <property type="project" value="TreeGrafter"/>
</dbReference>
<feature type="non-terminal residue" evidence="4">
    <location>
        <position position="473"/>
    </location>
</feature>
<dbReference type="GO" id="GO:0071555">
    <property type="term" value="P:cell wall organization"/>
    <property type="evidence" value="ECO:0007669"/>
    <property type="project" value="TreeGrafter"/>
</dbReference>
<dbReference type="PANTHER" id="PTHR30627:SF1">
    <property type="entry name" value="PEPTIDOGLYCAN D,D-TRANSPEPTIDASE FTSI"/>
    <property type="match status" value="1"/>
</dbReference>
<proteinExistence type="predicted"/>
<evidence type="ECO:0000259" key="3">
    <source>
        <dbReference type="Pfam" id="PF00905"/>
    </source>
</evidence>
<dbReference type="SUPFAM" id="SSF56519">
    <property type="entry name" value="Penicillin binding protein dimerisation domain"/>
    <property type="match status" value="1"/>
</dbReference>
<accession>D9PJV9</accession>
<dbReference type="PANTHER" id="PTHR30627">
    <property type="entry name" value="PEPTIDOGLYCAN D,D-TRANSPEPTIDASE"/>
    <property type="match status" value="1"/>
</dbReference>
<dbReference type="Pfam" id="PF00905">
    <property type="entry name" value="Transpeptidase"/>
    <property type="match status" value="1"/>
</dbReference>
<dbReference type="InterPro" id="IPR012338">
    <property type="entry name" value="Beta-lactam/transpept-like"/>
</dbReference>
<feature type="domain" description="Penicillin-binding protein transpeptidase" evidence="3">
    <location>
        <begin position="100"/>
        <end position="407"/>
    </location>
</feature>
<dbReference type="InterPro" id="IPR001460">
    <property type="entry name" value="PCN-bd_Tpept"/>
</dbReference>
<dbReference type="Gene3D" id="3.90.1310.10">
    <property type="entry name" value="Penicillin-binding protein 2a (Domain 2)"/>
    <property type="match status" value="1"/>
</dbReference>
<dbReference type="GO" id="GO:0008658">
    <property type="term" value="F:penicillin binding"/>
    <property type="evidence" value="ECO:0007669"/>
    <property type="project" value="InterPro"/>
</dbReference>
<reference evidence="4" key="2">
    <citation type="journal article" date="2011" name="Microb. Ecol.">
        <title>Taxonomic and Functional Metagenomic Profiling of the Microbial Community in the Anoxic Sediment of a Sub-saline Shallow Lake (Laguna de Carrizo, Central Spain).</title>
        <authorList>
            <person name="Ferrer M."/>
            <person name="Guazzaroni M.E."/>
            <person name="Richter M."/>
            <person name="Garcia-Salamanca A."/>
            <person name="Yarza P."/>
            <person name="Suarez-Suarez A."/>
            <person name="Solano J."/>
            <person name="Alcaide M."/>
            <person name="van Dillewijn P."/>
            <person name="Molina-Henares M.A."/>
            <person name="Lopez-Cortes N."/>
            <person name="Al-Ramahi Y."/>
            <person name="Guerrero C."/>
            <person name="Acosta A."/>
            <person name="de Eugenio L.I."/>
            <person name="Martinez V."/>
            <person name="Marques S."/>
            <person name="Rojo F."/>
            <person name="Santero E."/>
            <person name="Genilloud O."/>
            <person name="Perez-Perez J."/>
            <person name="Rossello-Mora R."/>
            <person name="Ramos J.L."/>
        </authorList>
    </citation>
    <scope>NUCLEOTIDE SEQUENCE</scope>
</reference>
<dbReference type="SUPFAM" id="SSF56601">
    <property type="entry name" value="beta-lactamase/transpeptidase-like"/>
    <property type="match status" value="1"/>
</dbReference>
<comment type="caution">
    <text evidence="4">The sequence shown here is derived from an EMBL/GenBank/DDBJ whole genome shotgun (WGS) entry which is preliminary data.</text>
</comment>
<gene>
    <name evidence="4" type="ORF">LDC_1822</name>
</gene>
<evidence type="ECO:0000256" key="1">
    <source>
        <dbReference type="ARBA" id="ARBA00004370"/>
    </source>
</evidence>